<proteinExistence type="inferred from homology"/>
<gene>
    <name evidence="15" type="ORF">Adt_12199</name>
</gene>
<dbReference type="GO" id="GO:0006004">
    <property type="term" value="P:fucose metabolic process"/>
    <property type="evidence" value="ECO:0007669"/>
    <property type="project" value="UniProtKB-KW"/>
</dbReference>
<name>A0ABD1UQ24_9LAMI</name>
<dbReference type="Proteomes" id="UP001604336">
    <property type="component" value="Unassembled WGS sequence"/>
</dbReference>
<dbReference type="GO" id="GO:0016757">
    <property type="term" value="F:glycosyltransferase activity"/>
    <property type="evidence" value="ECO:0007669"/>
    <property type="project" value="UniProtKB-KW"/>
</dbReference>
<keyword evidence="10" id="KW-0325">Glycoprotein</keyword>
<evidence type="ECO:0000256" key="10">
    <source>
        <dbReference type="ARBA" id="ARBA00023180"/>
    </source>
</evidence>
<evidence type="ECO:0000256" key="7">
    <source>
        <dbReference type="ARBA" id="ARBA00022968"/>
    </source>
</evidence>
<evidence type="ECO:0000256" key="11">
    <source>
        <dbReference type="ARBA" id="ARBA00023253"/>
    </source>
</evidence>
<feature type="region of interest" description="Disordered" evidence="14">
    <location>
        <begin position="406"/>
        <end position="428"/>
    </location>
</feature>
<keyword evidence="8" id="KW-1133">Transmembrane helix</keyword>
<keyword evidence="4" id="KW-0328">Glycosyltransferase</keyword>
<dbReference type="PIRSF" id="PIRSF009360">
    <property type="entry name" value="UCP009360"/>
    <property type="match status" value="1"/>
</dbReference>
<evidence type="ECO:0000256" key="14">
    <source>
        <dbReference type="SAM" id="MobiDB-lite"/>
    </source>
</evidence>
<evidence type="ECO:0000256" key="3">
    <source>
        <dbReference type="ARBA" id="ARBA00007737"/>
    </source>
</evidence>
<feature type="region of interest" description="Disordered" evidence="14">
    <location>
        <begin position="610"/>
        <end position="658"/>
    </location>
</feature>
<dbReference type="AlphaFoldDB" id="A0ABD1UQ24"/>
<keyword evidence="7" id="KW-0735">Signal-anchor</keyword>
<dbReference type="PANTHER" id="PTHR31741">
    <property type="entry name" value="OS02G0726500 PROTEIN-RELATED"/>
    <property type="match status" value="1"/>
</dbReference>
<keyword evidence="9" id="KW-0472">Membrane</keyword>
<dbReference type="GO" id="GO:0016020">
    <property type="term" value="C:membrane"/>
    <property type="evidence" value="ECO:0007669"/>
    <property type="project" value="UniProtKB-SubCell"/>
</dbReference>
<evidence type="ECO:0000256" key="5">
    <source>
        <dbReference type="ARBA" id="ARBA00022679"/>
    </source>
</evidence>
<evidence type="ECO:0000256" key="2">
    <source>
        <dbReference type="ARBA" id="ARBA00004881"/>
    </source>
</evidence>
<dbReference type="Pfam" id="PF10250">
    <property type="entry name" value="O-FucT"/>
    <property type="match status" value="1"/>
</dbReference>
<feature type="compositionally biased region" description="Acidic residues" evidence="14">
    <location>
        <begin position="649"/>
        <end position="658"/>
    </location>
</feature>
<feature type="compositionally biased region" description="Pro residues" evidence="14">
    <location>
        <begin position="417"/>
        <end position="427"/>
    </location>
</feature>
<evidence type="ECO:0000256" key="8">
    <source>
        <dbReference type="ARBA" id="ARBA00022989"/>
    </source>
</evidence>
<keyword evidence="11" id="KW-0294">Fucose metabolism</keyword>
<dbReference type="InterPro" id="IPR019378">
    <property type="entry name" value="GDP-Fuc_O-FucTrfase"/>
</dbReference>
<comment type="pathway">
    <text evidence="2">Glycan metabolism.</text>
</comment>
<sequence>MKSKIKWAALGGLVLSFMSLLVHLFLAKSSAGFVQYSAITAFSEDLQYANGAGGKGAGSRKLWGKVKALEPLQPHANPRSTFPVPNEENNGFIYAKVFGGFEKIRTSICDLVTVSRLLNATLVIPDIQESTRSKGISSKFKSFSYLYNEEQFISALANDVIIVKNLPSNFKEARKRKQYPIFKPKNSASPSFYLQEVLPKLKKAKVIGLILSDGGCLQSILPPSLAEYQRLRCRVAFHALHFRPEIVALGHLIVERLRGSGQPYLAYHPGLKRDTLAYHGCAELFQDVHTELIQYRRAQLIKQGIINEELSVDSHTQKGNGSCPLMPKEVGLLLRAMGYPPRTRIYLAGSETFGGQRVLIPLRAMYTNLVDRTSLCSKQELANMIGPETPLPPDSFQFPPVKTPKQLKEEWDKAGPRPRPLPPPPGRPIYQHEKEGWYGWITEKDSEPDPSPIDLREQAHRLLWDALDYIVSVEADAFFPGFDNDGSGWPDFSSLVMGHRLYEMASIRTYRPNRKYLADLLNNTSDHLYHPSRNWTLSVREHLNRSTAEDGIMQEFQLSRPKLFLSHPIPECSCTTVKTAENLHPDKNSNLHVLFGGQDDCPKWMVQATKTDGTQESTDEETETQEDEVDSGQQESDGGGEADTIPSVEQDEEMDPDD</sequence>
<organism evidence="15 16">
    <name type="scientific">Abeliophyllum distichum</name>
    <dbReference type="NCBI Taxonomy" id="126358"/>
    <lineage>
        <taxon>Eukaryota</taxon>
        <taxon>Viridiplantae</taxon>
        <taxon>Streptophyta</taxon>
        <taxon>Embryophyta</taxon>
        <taxon>Tracheophyta</taxon>
        <taxon>Spermatophyta</taxon>
        <taxon>Magnoliopsida</taxon>
        <taxon>eudicotyledons</taxon>
        <taxon>Gunneridae</taxon>
        <taxon>Pentapetalae</taxon>
        <taxon>asterids</taxon>
        <taxon>lamiids</taxon>
        <taxon>Lamiales</taxon>
        <taxon>Oleaceae</taxon>
        <taxon>Forsythieae</taxon>
        <taxon>Abeliophyllum</taxon>
    </lineage>
</organism>
<accession>A0ABD1UQ24</accession>
<evidence type="ECO:0000256" key="13">
    <source>
        <dbReference type="ARBA" id="ARBA00030350"/>
    </source>
</evidence>
<evidence type="ECO:0000313" key="16">
    <source>
        <dbReference type="Proteomes" id="UP001604336"/>
    </source>
</evidence>
<evidence type="ECO:0000256" key="12">
    <source>
        <dbReference type="ARBA" id="ARBA00023277"/>
    </source>
</evidence>
<comment type="similarity">
    <text evidence="3">Belongs to the glycosyltransferase GT106 family.</text>
</comment>
<dbReference type="EMBL" id="JBFOLK010000003">
    <property type="protein sequence ID" value="KAL2527145.1"/>
    <property type="molecule type" value="Genomic_DNA"/>
</dbReference>
<dbReference type="CDD" id="cd11299">
    <property type="entry name" value="O-FucT_plant"/>
    <property type="match status" value="1"/>
</dbReference>
<comment type="caution">
    <text evidence="15">The sequence shown here is derived from an EMBL/GenBank/DDBJ whole genome shotgun (WGS) entry which is preliminary data.</text>
</comment>
<evidence type="ECO:0000256" key="9">
    <source>
        <dbReference type="ARBA" id="ARBA00023136"/>
    </source>
</evidence>
<keyword evidence="12" id="KW-0119">Carbohydrate metabolism</keyword>
<feature type="compositionally biased region" description="Basic and acidic residues" evidence="14">
    <location>
        <begin position="406"/>
        <end position="415"/>
    </location>
</feature>
<dbReference type="InterPro" id="IPR024709">
    <property type="entry name" value="FucosylTrfase_pln"/>
</dbReference>
<comment type="subcellular location">
    <subcellularLocation>
        <location evidence="1">Membrane</location>
        <topology evidence="1">Single-pass type II membrane protein</topology>
    </subcellularLocation>
</comment>
<evidence type="ECO:0000256" key="1">
    <source>
        <dbReference type="ARBA" id="ARBA00004606"/>
    </source>
</evidence>
<keyword evidence="5" id="KW-0808">Transferase</keyword>
<keyword evidence="16" id="KW-1185">Reference proteome</keyword>
<evidence type="ECO:0000256" key="6">
    <source>
        <dbReference type="ARBA" id="ARBA00022692"/>
    </source>
</evidence>
<dbReference type="PANTHER" id="PTHR31741:SF6">
    <property type="entry name" value="PROTEIN EMBRYO SAC DEVELOPMENT ARREST 30"/>
    <property type="match status" value="1"/>
</dbReference>
<feature type="compositionally biased region" description="Acidic residues" evidence="14">
    <location>
        <begin position="617"/>
        <end position="630"/>
    </location>
</feature>
<evidence type="ECO:0000313" key="15">
    <source>
        <dbReference type="EMBL" id="KAL2527145.1"/>
    </source>
</evidence>
<keyword evidence="6" id="KW-0812">Transmembrane</keyword>
<reference evidence="16" key="1">
    <citation type="submission" date="2024-07" db="EMBL/GenBank/DDBJ databases">
        <title>Two chromosome-level genome assemblies of Korean endemic species Abeliophyllum distichum and Forsythia ovata (Oleaceae).</title>
        <authorList>
            <person name="Jang H."/>
        </authorList>
    </citation>
    <scope>NUCLEOTIDE SEQUENCE [LARGE SCALE GENOMIC DNA]</scope>
</reference>
<protein>
    <recommendedName>
        <fullName evidence="13">O-fucosyltransferase family protein</fullName>
    </recommendedName>
</protein>
<evidence type="ECO:0000256" key="4">
    <source>
        <dbReference type="ARBA" id="ARBA00022676"/>
    </source>
</evidence>